<dbReference type="EMBL" id="MU546873">
    <property type="protein sequence ID" value="KAI5628081.1"/>
    <property type="molecule type" value="Genomic_DNA"/>
</dbReference>
<keyword evidence="1" id="KW-1133">Transmembrane helix</keyword>
<sequence>VNVPASVFSILMNIFFIYCMIFHQREHQQLKPPLNILQGILVGCNIMISVCTLLKVCINALPCLSYVRTVVSKFVVYIMMTSVTSSFWQNVYYYCQITPAQSHCLCLKKNICTFIYCALLINGLIYLCGFSLYIALTVIIITNSKGVMQNFDTNYQALGIAVSWLLVMVMTFCFLILNLCGMSASCCATVIYLWKHLKNMEMNNTLSSPRFLRQIRMTIRSIETHAIIHFICSMGLVGNSYISLCTRFVYDKEENVICTIVSVYALGTCIVQCIGQSLFRKQLV</sequence>
<evidence type="ECO:0000256" key="1">
    <source>
        <dbReference type="SAM" id="Phobius"/>
    </source>
</evidence>
<dbReference type="Proteomes" id="UP001205998">
    <property type="component" value="Unassembled WGS sequence"/>
</dbReference>
<feature type="transmembrane region" description="Helical" evidence="1">
    <location>
        <begin position="256"/>
        <end position="279"/>
    </location>
</feature>
<keyword evidence="1" id="KW-0472">Membrane</keyword>
<reference evidence="2" key="1">
    <citation type="submission" date="2018-07" db="EMBL/GenBank/DDBJ databases">
        <title>Comparative genomics of catfishes provides insights into carnivory and benthic adaptation.</title>
        <authorList>
            <person name="Zhang Y."/>
            <person name="Wang D."/>
            <person name="Peng Z."/>
            <person name="Zheng S."/>
            <person name="Shao F."/>
            <person name="Tao W."/>
        </authorList>
    </citation>
    <scope>NUCLEOTIDE SEQUENCE</scope>
    <source>
        <strain evidence="2">Chongqing</strain>
    </source>
</reference>
<feature type="non-terminal residue" evidence="2">
    <location>
        <position position="1"/>
    </location>
</feature>
<keyword evidence="2" id="KW-0675">Receptor</keyword>
<gene>
    <name evidence="2" type="ORF">C0J50_8319</name>
</gene>
<protein>
    <submittedName>
        <fullName evidence="2">Taste receptor, type 2, member 201, tandem duplicate 1</fullName>
    </submittedName>
</protein>
<comment type="caution">
    <text evidence="2">The sequence shown here is derived from an EMBL/GenBank/DDBJ whole genome shotgun (WGS) entry which is preliminary data.</text>
</comment>
<dbReference type="AlphaFoldDB" id="A0AAD5B3W7"/>
<name>A0AAD5B3W7_SILAS</name>
<proteinExistence type="predicted"/>
<feature type="transmembrane region" description="Helical" evidence="1">
    <location>
        <begin position="6"/>
        <end position="23"/>
    </location>
</feature>
<feature type="non-terminal residue" evidence="2">
    <location>
        <position position="284"/>
    </location>
</feature>
<feature type="transmembrane region" description="Helical" evidence="1">
    <location>
        <begin position="74"/>
        <end position="93"/>
    </location>
</feature>
<keyword evidence="3" id="KW-1185">Reference proteome</keyword>
<accession>A0AAD5B3W7</accession>
<feature type="transmembrane region" description="Helical" evidence="1">
    <location>
        <begin position="161"/>
        <end position="194"/>
    </location>
</feature>
<evidence type="ECO:0000313" key="3">
    <source>
        <dbReference type="Proteomes" id="UP001205998"/>
    </source>
</evidence>
<feature type="transmembrane region" description="Helical" evidence="1">
    <location>
        <begin position="35"/>
        <end position="62"/>
    </location>
</feature>
<feature type="transmembrane region" description="Helical" evidence="1">
    <location>
        <begin position="114"/>
        <end position="141"/>
    </location>
</feature>
<feature type="transmembrane region" description="Helical" evidence="1">
    <location>
        <begin position="226"/>
        <end position="250"/>
    </location>
</feature>
<evidence type="ECO:0000313" key="2">
    <source>
        <dbReference type="EMBL" id="KAI5628081.1"/>
    </source>
</evidence>
<organism evidence="2 3">
    <name type="scientific">Silurus asotus</name>
    <name type="common">Amur catfish</name>
    <name type="synonym">Parasilurus asotus</name>
    <dbReference type="NCBI Taxonomy" id="30991"/>
    <lineage>
        <taxon>Eukaryota</taxon>
        <taxon>Metazoa</taxon>
        <taxon>Chordata</taxon>
        <taxon>Craniata</taxon>
        <taxon>Vertebrata</taxon>
        <taxon>Euteleostomi</taxon>
        <taxon>Actinopterygii</taxon>
        <taxon>Neopterygii</taxon>
        <taxon>Teleostei</taxon>
        <taxon>Ostariophysi</taxon>
        <taxon>Siluriformes</taxon>
        <taxon>Siluridae</taxon>
        <taxon>Silurus</taxon>
    </lineage>
</organism>
<keyword evidence="1" id="KW-0812">Transmembrane</keyword>